<feature type="chain" id="PRO_5020232900" evidence="1">
    <location>
        <begin position="20"/>
        <end position="658"/>
    </location>
</feature>
<accession>A0A4Q0MG58</accession>
<dbReference type="Gene3D" id="2.60.40.3140">
    <property type="match status" value="1"/>
</dbReference>
<evidence type="ECO:0000313" key="4">
    <source>
        <dbReference type="Proteomes" id="UP000290848"/>
    </source>
</evidence>
<name>A0A4Q0MG58_9SPHI</name>
<reference evidence="3 4" key="1">
    <citation type="submission" date="2018-12" db="EMBL/GenBank/DDBJ databases">
        <title>The Draft Genome Sequence of the Soil Bacterium Pedobacter tournemirensis R1.</title>
        <authorList>
            <person name="He J."/>
        </authorList>
    </citation>
    <scope>NUCLEOTIDE SEQUENCE [LARGE SCALE GENOMIC DNA]</scope>
    <source>
        <strain evidence="3 4">R1</strain>
    </source>
</reference>
<evidence type="ECO:0000259" key="2">
    <source>
        <dbReference type="Pfam" id="PF12969"/>
    </source>
</evidence>
<dbReference type="Gene3D" id="2.60.120.1130">
    <property type="match status" value="1"/>
</dbReference>
<dbReference type="EMBL" id="RXOC01000001">
    <property type="protein sequence ID" value="RXF72325.1"/>
    <property type="molecule type" value="Genomic_DNA"/>
</dbReference>
<dbReference type="InterPro" id="IPR024618">
    <property type="entry name" value="DUF3857"/>
</dbReference>
<sequence>MNKFLLIMAAVISSTYAVAQPEEFPFAKPSPAEFDLKKYDRDTTANAVVLREYGTSYISTNVDLRLVFEYHVRIKILNEKGFNAGDIKIRLRKNDNNTFETVGDIEAITFYPDDQGLIRKSVLDPKQIFKENSNKYTDVTKFALPNLRPGCIIEYKYRLESPFIHHFRSWEFQAEIPKIYSEYFVRIPAVFNYNISLRGPYKLTKNTGRVEKDCYSGGGFKSDCSAMTYAMENVPAFVEEDNMTSPANFLSAMYFELSDYVDPRGITHKLTKEWSSIDQEMKSYESFGGQLKKKDYFKDKLAQVTGGITDPLAKAKAIYNHMHTWFKWNNFYGIYSDNGIKKAYESHTGNVADINLSLTAFMLAAGLDAEAVMLSTRRNGLINKLFPGTSDFDYVVSKVNIAGQSYLLDATEPLLPWGLLPMRCINDQGRVMSLKKPSYWIDLKASQKDQKTYTLALTLQEDGKLTGKITFISSGYAAYKKRNSIKANNSLEEYVEKLEERWPKMKIHKFDIVNVDSLEKPVYEEYEVETNAFDNLNKEKLFFNPFILDRISENPFKLAERSYPVDLGAASETRVNMQLTFPAKFEVVSKPEAVGLALPNKGGKFVMQVSNEGNVLSLYQFTQLDRSVYEPNEYPYLKELFNKIVLSQKADIVLKKKI</sequence>
<dbReference type="Gene3D" id="3.10.620.30">
    <property type="match status" value="1"/>
</dbReference>
<keyword evidence="1" id="KW-0732">Signal</keyword>
<dbReference type="Pfam" id="PF12969">
    <property type="entry name" value="DUF3857"/>
    <property type="match status" value="1"/>
</dbReference>
<gene>
    <name evidence="3" type="ORF">EKH83_00945</name>
</gene>
<feature type="domain" description="DUF3857" evidence="2">
    <location>
        <begin position="65"/>
        <end position="203"/>
    </location>
</feature>
<dbReference type="AlphaFoldDB" id="A0A4Q0MG58"/>
<feature type="signal peptide" evidence="1">
    <location>
        <begin position="1"/>
        <end position="19"/>
    </location>
</feature>
<protein>
    <submittedName>
        <fullName evidence="3">DUF3857 domain-containing protein</fullName>
    </submittedName>
</protein>
<proteinExistence type="predicted"/>
<comment type="caution">
    <text evidence="3">The sequence shown here is derived from an EMBL/GenBank/DDBJ whole genome shotgun (WGS) entry which is preliminary data.</text>
</comment>
<evidence type="ECO:0000313" key="3">
    <source>
        <dbReference type="EMBL" id="RXF72325.1"/>
    </source>
</evidence>
<organism evidence="3 4">
    <name type="scientific">Arcticibacter tournemirensis</name>
    <dbReference type="NCBI Taxonomy" id="699437"/>
    <lineage>
        <taxon>Bacteria</taxon>
        <taxon>Pseudomonadati</taxon>
        <taxon>Bacteroidota</taxon>
        <taxon>Sphingobacteriia</taxon>
        <taxon>Sphingobacteriales</taxon>
        <taxon>Sphingobacteriaceae</taxon>
        <taxon>Arcticibacter</taxon>
    </lineage>
</organism>
<evidence type="ECO:0000256" key="1">
    <source>
        <dbReference type="SAM" id="SignalP"/>
    </source>
</evidence>
<dbReference type="RefSeq" id="WP_128767510.1">
    <property type="nucleotide sequence ID" value="NZ_RXOC01000001.1"/>
</dbReference>
<dbReference type="Proteomes" id="UP000290848">
    <property type="component" value="Unassembled WGS sequence"/>
</dbReference>